<dbReference type="STRING" id="905079.L1I643"/>
<keyword evidence="2" id="KW-0560">Oxidoreductase</keyword>
<reference evidence="4" key="3">
    <citation type="submission" date="2015-06" db="UniProtKB">
        <authorList>
            <consortium name="EnsemblProtists"/>
        </authorList>
    </citation>
    <scope>IDENTIFICATION</scope>
</reference>
<name>L1I643_GUITC</name>
<dbReference type="RefSeq" id="XP_005818547.1">
    <property type="nucleotide sequence ID" value="XM_005818490.1"/>
</dbReference>
<dbReference type="InterPro" id="IPR036291">
    <property type="entry name" value="NAD(P)-bd_dom_sf"/>
</dbReference>
<dbReference type="SUPFAM" id="SSF51735">
    <property type="entry name" value="NAD(P)-binding Rossmann-fold domains"/>
    <property type="match status" value="1"/>
</dbReference>
<evidence type="ECO:0000313" key="5">
    <source>
        <dbReference type="Proteomes" id="UP000011087"/>
    </source>
</evidence>
<dbReference type="PANTHER" id="PTHR24320:SF148">
    <property type="entry name" value="NAD(P)-BINDING ROSSMANN-FOLD SUPERFAMILY PROTEIN"/>
    <property type="match status" value="1"/>
</dbReference>
<organism evidence="3">
    <name type="scientific">Guillardia theta (strain CCMP2712)</name>
    <name type="common">Cryptophyte</name>
    <dbReference type="NCBI Taxonomy" id="905079"/>
    <lineage>
        <taxon>Eukaryota</taxon>
        <taxon>Cryptophyceae</taxon>
        <taxon>Pyrenomonadales</taxon>
        <taxon>Geminigeraceae</taxon>
        <taxon>Guillardia</taxon>
    </lineage>
</organism>
<dbReference type="GO" id="GO:0016491">
    <property type="term" value="F:oxidoreductase activity"/>
    <property type="evidence" value="ECO:0007669"/>
    <property type="project" value="UniProtKB-KW"/>
</dbReference>
<evidence type="ECO:0000256" key="2">
    <source>
        <dbReference type="ARBA" id="ARBA00023002"/>
    </source>
</evidence>
<dbReference type="Pfam" id="PF00106">
    <property type="entry name" value="adh_short"/>
    <property type="match status" value="1"/>
</dbReference>
<reference evidence="5" key="2">
    <citation type="submission" date="2012-11" db="EMBL/GenBank/DDBJ databases">
        <authorList>
            <person name="Kuo A."/>
            <person name="Curtis B.A."/>
            <person name="Tanifuji G."/>
            <person name="Burki F."/>
            <person name="Gruber A."/>
            <person name="Irimia M."/>
            <person name="Maruyama S."/>
            <person name="Arias M.C."/>
            <person name="Ball S.G."/>
            <person name="Gile G.H."/>
            <person name="Hirakawa Y."/>
            <person name="Hopkins J.F."/>
            <person name="Rensing S.A."/>
            <person name="Schmutz J."/>
            <person name="Symeonidi A."/>
            <person name="Elias M."/>
            <person name="Eveleigh R.J."/>
            <person name="Herman E.K."/>
            <person name="Klute M.J."/>
            <person name="Nakayama T."/>
            <person name="Obornik M."/>
            <person name="Reyes-Prieto A."/>
            <person name="Armbrust E.V."/>
            <person name="Aves S.J."/>
            <person name="Beiko R.G."/>
            <person name="Coutinho P."/>
            <person name="Dacks J.B."/>
            <person name="Durnford D.G."/>
            <person name="Fast N.M."/>
            <person name="Green B.R."/>
            <person name="Grisdale C."/>
            <person name="Hempe F."/>
            <person name="Henrissat B."/>
            <person name="Hoppner M.P."/>
            <person name="Ishida K.-I."/>
            <person name="Kim E."/>
            <person name="Koreny L."/>
            <person name="Kroth P.G."/>
            <person name="Liu Y."/>
            <person name="Malik S.-B."/>
            <person name="Maier U.G."/>
            <person name="McRose D."/>
            <person name="Mock T."/>
            <person name="Neilson J.A."/>
            <person name="Onodera N.T."/>
            <person name="Poole A.M."/>
            <person name="Pritham E.J."/>
            <person name="Richards T.A."/>
            <person name="Rocap G."/>
            <person name="Roy S.W."/>
            <person name="Sarai C."/>
            <person name="Schaack S."/>
            <person name="Shirato S."/>
            <person name="Slamovits C.H."/>
            <person name="Spencer D.F."/>
            <person name="Suzuki S."/>
            <person name="Worden A.Z."/>
            <person name="Zauner S."/>
            <person name="Barry K."/>
            <person name="Bell C."/>
            <person name="Bharti A.K."/>
            <person name="Crow J.A."/>
            <person name="Grimwood J."/>
            <person name="Kramer R."/>
            <person name="Lindquist E."/>
            <person name="Lucas S."/>
            <person name="Salamov A."/>
            <person name="McFadden G.I."/>
            <person name="Lane C.E."/>
            <person name="Keeling P.J."/>
            <person name="Gray M.W."/>
            <person name="Grigoriev I.V."/>
            <person name="Archibald J.M."/>
        </authorList>
    </citation>
    <scope>NUCLEOTIDE SEQUENCE</scope>
    <source>
        <strain evidence="5">CCMP2712</strain>
    </source>
</reference>
<dbReference type="AlphaFoldDB" id="L1I643"/>
<reference evidence="3 5" key="1">
    <citation type="journal article" date="2012" name="Nature">
        <title>Algal genomes reveal evolutionary mosaicism and the fate of nucleomorphs.</title>
        <authorList>
            <consortium name="DOE Joint Genome Institute"/>
            <person name="Curtis B.A."/>
            <person name="Tanifuji G."/>
            <person name="Burki F."/>
            <person name="Gruber A."/>
            <person name="Irimia M."/>
            <person name="Maruyama S."/>
            <person name="Arias M.C."/>
            <person name="Ball S.G."/>
            <person name="Gile G.H."/>
            <person name="Hirakawa Y."/>
            <person name="Hopkins J.F."/>
            <person name="Kuo A."/>
            <person name="Rensing S.A."/>
            <person name="Schmutz J."/>
            <person name="Symeonidi A."/>
            <person name="Elias M."/>
            <person name="Eveleigh R.J."/>
            <person name="Herman E.K."/>
            <person name="Klute M.J."/>
            <person name="Nakayama T."/>
            <person name="Obornik M."/>
            <person name="Reyes-Prieto A."/>
            <person name="Armbrust E.V."/>
            <person name="Aves S.J."/>
            <person name="Beiko R.G."/>
            <person name="Coutinho P."/>
            <person name="Dacks J.B."/>
            <person name="Durnford D.G."/>
            <person name="Fast N.M."/>
            <person name="Green B.R."/>
            <person name="Grisdale C.J."/>
            <person name="Hempel F."/>
            <person name="Henrissat B."/>
            <person name="Hoppner M.P."/>
            <person name="Ishida K."/>
            <person name="Kim E."/>
            <person name="Koreny L."/>
            <person name="Kroth P.G."/>
            <person name="Liu Y."/>
            <person name="Malik S.B."/>
            <person name="Maier U.G."/>
            <person name="McRose D."/>
            <person name="Mock T."/>
            <person name="Neilson J.A."/>
            <person name="Onodera N.T."/>
            <person name="Poole A.M."/>
            <person name="Pritham E.J."/>
            <person name="Richards T.A."/>
            <person name="Rocap G."/>
            <person name="Roy S.W."/>
            <person name="Sarai C."/>
            <person name="Schaack S."/>
            <person name="Shirato S."/>
            <person name="Slamovits C.H."/>
            <person name="Spencer D.F."/>
            <person name="Suzuki S."/>
            <person name="Worden A.Z."/>
            <person name="Zauner S."/>
            <person name="Barry K."/>
            <person name="Bell C."/>
            <person name="Bharti A.K."/>
            <person name="Crow J.A."/>
            <person name="Grimwood J."/>
            <person name="Kramer R."/>
            <person name="Lindquist E."/>
            <person name="Lucas S."/>
            <person name="Salamov A."/>
            <person name="McFadden G.I."/>
            <person name="Lane C.E."/>
            <person name="Keeling P.J."/>
            <person name="Gray M.W."/>
            <person name="Grigoriev I.V."/>
            <person name="Archibald J.M."/>
        </authorList>
    </citation>
    <scope>NUCLEOTIDE SEQUENCE</scope>
    <source>
        <strain evidence="3 5">CCMP2712</strain>
    </source>
</reference>
<comment type="similarity">
    <text evidence="1">Belongs to the short-chain dehydrogenases/reductases (SDR) family.</text>
</comment>
<evidence type="ECO:0000313" key="4">
    <source>
        <dbReference type="EnsemblProtists" id="EKX31567"/>
    </source>
</evidence>
<dbReference type="EnsemblProtists" id="EKX31567">
    <property type="protein sequence ID" value="EKX31567"/>
    <property type="gene ID" value="GUITHDRAFT_122240"/>
</dbReference>
<dbReference type="OrthoDB" id="191139at2759"/>
<accession>L1I643</accession>
<dbReference type="GeneID" id="17288296"/>
<dbReference type="Gene3D" id="3.40.50.720">
    <property type="entry name" value="NAD(P)-binding Rossmann-like Domain"/>
    <property type="match status" value="1"/>
</dbReference>
<dbReference type="EMBL" id="JH993261">
    <property type="protein sequence ID" value="EKX31567.1"/>
    <property type="molecule type" value="Genomic_DNA"/>
</dbReference>
<protein>
    <submittedName>
        <fullName evidence="3 4">Uncharacterized protein</fullName>
    </submittedName>
</protein>
<dbReference type="eggNOG" id="KOG1208">
    <property type="taxonomic scope" value="Eukaryota"/>
</dbReference>
<dbReference type="PRINTS" id="PR00081">
    <property type="entry name" value="GDHRDH"/>
</dbReference>
<evidence type="ECO:0000256" key="1">
    <source>
        <dbReference type="ARBA" id="ARBA00006484"/>
    </source>
</evidence>
<dbReference type="InterPro" id="IPR002347">
    <property type="entry name" value="SDR_fam"/>
</dbReference>
<dbReference type="PaxDb" id="55529-EKX31567"/>
<proteinExistence type="inferred from homology"/>
<gene>
    <name evidence="3" type="ORF">GUITHDRAFT_122240</name>
</gene>
<dbReference type="OMA" id="GVECHLA"/>
<dbReference type="Proteomes" id="UP000011087">
    <property type="component" value="Unassembled WGS sequence"/>
</dbReference>
<sequence>MLDCAFAAFLFHSSPPRSLVARRHAAMDARCSLKEAVVITGGTSGIGRAIAQSLAASTDFKVIVTGRQQQQQQQQQQQGQEEESRVTFVPLDLSDLNSVRQSQELLLQELEGCLLTRLVLCAGVFFAPQLKTKDGFESHFQVNHLSQQLLFSMLEPELRKSAAMGGADSRVLFLACGSSLFGQVDMADWAKPEEAVGVRGVSERLRRSCSSKLCNLLGMRQIARQYREQGIVANAIDPGLTSTRHYQHFLPPLLQRLLLGNARVAAILGRIFQVRSAERAAAGAVWLLTTEEVEGITGEYFVQDPLGMRNPRYLTQLPEHVQDEEMAAELWRFCERCVEERR</sequence>
<dbReference type="HOGENOM" id="CLU_010194_44_4_1"/>
<dbReference type="PANTHER" id="PTHR24320">
    <property type="entry name" value="RETINOL DEHYDROGENASE"/>
    <property type="match status" value="1"/>
</dbReference>
<dbReference type="KEGG" id="gtt:GUITHDRAFT_122240"/>
<keyword evidence="5" id="KW-1185">Reference proteome</keyword>
<evidence type="ECO:0000313" key="3">
    <source>
        <dbReference type="EMBL" id="EKX31567.1"/>
    </source>
</evidence>